<evidence type="ECO:0000256" key="2">
    <source>
        <dbReference type="ARBA" id="ARBA00022448"/>
    </source>
</evidence>
<comment type="caution">
    <text evidence="11">The sequence shown here is derived from an EMBL/GenBank/DDBJ whole genome shotgun (WGS) entry which is preliminary data.</text>
</comment>
<dbReference type="Pfam" id="PF03553">
    <property type="entry name" value="Na_H_antiporter"/>
    <property type="match status" value="1"/>
</dbReference>
<evidence type="ECO:0000256" key="8">
    <source>
        <dbReference type="ARBA" id="ARBA00038435"/>
    </source>
</evidence>
<dbReference type="EMBL" id="DXBG01000017">
    <property type="protein sequence ID" value="HIZ64422.1"/>
    <property type="molecule type" value="Genomic_DNA"/>
</dbReference>
<dbReference type="Proteomes" id="UP000824056">
    <property type="component" value="Unassembled WGS sequence"/>
</dbReference>
<proteinExistence type="inferred from homology"/>
<feature type="transmembrane region" description="Helical" evidence="9">
    <location>
        <begin position="12"/>
        <end position="34"/>
    </location>
</feature>
<evidence type="ECO:0000256" key="9">
    <source>
        <dbReference type="SAM" id="Phobius"/>
    </source>
</evidence>
<dbReference type="AlphaFoldDB" id="A0A9D2FPQ4"/>
<feature type="transmembrane region" description="Helical" evidence="9">
    <location>
        <begin position="265"/>
        <end position="285"/>
    </location>
</feature>
<keyword evidence="2" id="KW-0813">Transport</keyword>
<evidence type="ECO:0000256" key="4">
    <source>
        <dbReference type="ARBA" id="ARBA00022475"/>
    </source>
</evidence>
<keyword evidence="6 9" id="KW-1133">Transmembrane helix</keyword>
<dbReference type="GO" id="GO:0015297">
    <property type="term" value="F:antiporter activity"/>
    <property type="evidence" value="ECO:0007669"/>
    <property type="project" value="UniProtKB-KW"/>
</dbReference>
<feature type="transmembrane region" description="Helical" evidence="9">
    <location>
        <begin position="40"/>
        <end position="58"/>
    </location>
</feature>
<evidence type="ECO:0000256" key="1">
    <source>
        <dbReference type="ARBA" id="ARBA00004651"/>
    </source>
</evidence>
<evidence type="ECO:0000313" key="11">
    <source>
        <dbReference type="EMBL" id="HIZ64422.1"/>
    </source>
</evidence>
<feature type="transmembrane region" description="Helical" evidence="9">
    <location>
        <begin position="107"/>
        <end position="128"/>
    </location>
</feature>
<name>A0A9D2FPQ4_9FIRM</name>
<dbReference type="PANTHER" id="PTHR33451">
    <property type="entry name" value="MALATE-2H(+)/NA(+)-LACTATE ANTIPORTER"/>
    <property type="match status" value="1"/>
</dbReference>
<dbReference type="InterPro" id="IPR052180">
    <property type="entry name" value="NhaC_Na-H+_Antiporter"/>
</dbReference>
<evidence type="ECO:0000256" key="3">
    <source>
        <dbReference type="ARBA" id="ARBA00022449"/>
    </source>
</evidence>
<keyword evidence="3" id="KW-0050">Antiport</keyword>
<reference evidence="11" key="2">
    <citation type="submission" date="2021-04" db="EMBL/GenBank/DDBJ databases">
        <authorList>
            <person name="Gilroy R."/>
        </authorList>
    </citation>
    <scope>NUCLEOTIDE SEQUENCE</scope>
    <source>
        <strain evidence="11">1068</strain>
    </source>
</reference>
<comment type="subcellular location">
    <subcellularLocation>
        <location evidence="1">Cell membrane</location>
        <topology evidence="1">Multi-pass membrane protein</topology>
    </subcellularLocation>
</comment>
<feature type="transmembrane region" description="Helical" evidence="9">
    <location>
        <begin position="239"/>
        <end position="258"/>
    </location>
</feature>
<evidence type="ECO:0000313" key="12">
    <source>
        <dbReference type="Proteomes" id="UP000824056"/>
    </source>
</evidence>
<feature type="transmembrane region" description="Helical" evidence="9">
    <location>
        <begin position="78"/>
        <end position="101"/>
    </location>
</feature>
<dbReference type="InterPro" id="IPR018461">
    <property type="entry name" value="Na/H_Antiport_NhaC-like_C"/>
</dbReference>
<evidence type="ECO:0000256" key="7">
    <source>
        <dbReference type="ARBA" id="ARBA00023136"/>
    </source>
</evidence>
<accession>A0A9D2FPQ4</accession>
<feature type="domain" description="Na+/H+ antiporter NhaC-like C-terminal" evidence="10">
    <location>
        <begin position="163"/>
        <end position="468"/>
    </location>
</feature>
<dbReference type="NCBIfam" id="TIGR00931">
    <property type="entry name" value="antiport_nhaC"/>
    <property type="match status" value="1"/>
</dbReference>
<dbReference type="InterPro" id="IPR004770">
    <property type="entry name" value="Na/H_antiport_NhaC"/>
</dbReference>
<evidence type="ECO:0000256" key="5">
    <source>
        <dbReference type="ARBA" id="ARBA00022692"/>
    </source>
</evidence>
<keyword evidence="5 9" id="KW-0812">Transmembrane</keyword>
<feature type="transmembrane region" description="Helical" evidence="9">
    <location>
        <begin position="140"/>
        <end position="166"/>
    </location>
</feature>
<sequence length="501" mass="53163">MSKKVREKKQPTFFLAVLPILAMILLLGVGYAVLGLSAEVLMLVSAAVAAVIAIYLGYTWDDIMDSIVGKLSKTMPAIFILIIVGFLIGTWMIGGTIPMMVYYGLKIINPSFLIVTAFLVTAIVSICTGTSWGSAGTIGVALMGIASGLGAPLPIVAGAVVSGAYFGDKMSPLSDTTNLAPIAAGSKLYDHIAHMLWTTGPGFIICCIVYTIVGMNLDGLAAGNTPEKVTTILDTLHQIFSFNPLIILPVIIVLYGSLRKKPTIPVMLISSAVAIFNGIVFQGFAPADCFSAAINGFSLDMIHIEGFDTANLISDISTLLQRGGMLSMLNTVLIAFCAYGFAGTLAVTGSLDIVLDRIMKSVKSTFGLVFSTIISCLTAVCVTCNGQLSILIPGEMFHKTYVKRGLEPRNLSRTLEDSATVTETLVPWTAAGVYMATTLGVPTLQYVPWAILNYTGMVFALIWAATGIGIMKIKKGSDSWDEYVALNKEDGIDVEALEGGK</sequence>
<protein>
    <submittedName>
        <fullName evidence="11">Na+/H+ antiporter NhaC</fullName>
    </submittedName>
</protein>
<dbReference type="PANTHER" id="PTHR33451:SF3">
    <property type="entry name" value="MALATE-2H(+)_NA(+)-LACTATE ANTIPORTER"/>
    <property type="match status" value="1"/>
</dbReference>
<keyword evidence="4" id="KW-1003">Cell membrane</keyword>
<dbReference type="GO" id="GO:0005886">
    <property type="term" value="C:plasma membrane"/>
    <property type="evidence" value="ECO:0007669"/>
    <property type="project" value="UniProtKB-SubCell"/>
</dbReference>
<reference evidence="11" key="1">
    <citation type="journal article" date="2021" name="PeerJ">
        <title>Extensive microbial diversity within the chicken gut microbiome revealed by metagenomics and culture.</title>
        <authorList>
            <person name="Gilroy R."/>
            <person name="Ravi A."/>
            <person name="Getino M."/>
            <person name="Pursley I."/>
            <person name="Horton D.L."/>
            <person name="Alikhan N.F."/>
            <person name="Baker D."/>
            <person name="Gharbi K."/>
            <person name="Hall N."/>
            <person name="Watson M."/>
            <person name="Adriaenssens E.M."/>
            <person name="Foster-Nyarko E."/>
            <person name="Jarju S."/>
            <person name="Secka A."/>
            <person name="Antonio M."/>
            <person name="Oren A."/>
            <person name="Chaudhuri R.R."/>
            <person name="La Ragione R."/>
            <person name="Hildebrand F."/>
            <person name="Pallen M.J."/>
        </authorList>
    </citation>
    <scope>NUCLEOTIDE SEQUENCE</scope>
    <source>
        <strain evidence="11">1068</strain>
    </source>
</reference>
<organism evidence="11 12">
    <name type="scientific">Candidatus Blautia pullicola</name>
    <dbReference type="NCBI Taxonomy" id="2838498"/>
    <lineage>
        <taxon>Bacteria</taxon>
        <taxon>Bacillati</taxon>
        <taxon>Bacillota</taxon>
        <taxon>Clostridia</taxon>
        <taxon>Lachnospirales</taxon>
        <taxon>Lachnospiraceae</taxon>
        <taxon>Blautia</taxon>
    </lineage>
</organism>
<feature type="transmembrane region" description="Helical" evidence="9">
    <location>
        <begin position="332"/>
        <end position="355"/>
    </location>
</feature>
<evidence type="ECO:0000259" key="10">
    <source>
        <dbReference type="Pfam" id="PF03553"/>
    </source>
</evidence>
<evidence type="ECO:0000256" key="6">
    <source>
        <dbReference type="ARBA" id="ARBA00022989"/>
    </source>
</evidence>
<feature type="transmembrane region" description="Helical" evidence="9">
    <location>
        <begin position="367"/>
        <end position="392"/>
    </location>
</feature>
<gene>
    <name evidence="11" type="primary">nhaC</name>
    <name evidence="11" type="ORF">H9809_00720</name>
</gene>
<comment type="similarity">
    <text evidence="8">Belongs to the NhaC Na(+)/H(+) (TC 2.A.35) antiporter family.</text>
</comment>
<keyword evidence="7 9" id="KW-0472">Membrane</keyword>
<feature type="transmembrane region" description="Helical" evidence="9">
    <location>
        <begin position="451"/>
        <end position="471"/>
    </location>
</feature>